<comment type="caution">
    <text evidence="1">The sequence shown here is derived from an EMBL/GenBank/DDBJ whole genome shotgun (WGS) entry which is preliminary data.</text>
</comment>
<evidence type="ECO:0000313" key="1">
    <source>
        <dbReference type="EMBL" id="ETO31519.1"/>
    </source>
</evidence>
<dbReference type="AlphaFoldDB" id="X6P0B8"/>
<organism evidence="1 2">
    <name type="scientific">Reticulomyxa filosa</name>
    <dbReference type="NCBI Taxonomy" id="46433"/>
    <lineage>
        <taxon>Eukaryota</taxon>
        <taxon>Sar</taxon>
        <taxon>Rhizaria</taxon>
        <taxon>Retaria</taxon>
        <taxon>Foraminifera</taxon>
        <taxon>Monothalamids</taxon>
        <taxon>Reticulomyxidae</taxon>
        <taxon>Reticulomyxa</taxon>
    </lineage>
</organism>
<gene>
    <name evidence="1" type="ORF">RFI_05603</name>
</gene>
<dbReference type="OrthoDB" id="2674711at2759"/>
<sequence>MIMPMMDADNLHEIYCIKGYSGITGNEKAYQVAKRARESAQGTKHDIFQRPDKSALFLNAHGLDHYFTLLWNRHWTNEDNERYLHKHLKKYIRNLIEGNLFKRLSFIRAQAPECDWRKNEPETVDHFLMKCPQYNELRMKWFAAAANLIPELDAKTMELKHLLIGNKKWSPATRVKIVKELTKFVVATRRTI</sequence>
<dbReference type="Proteomes" id="UP000023152">
    <property type="component" value="Unassembled WGS sequence"/>
</dbReference>
<evidence type="ECO:0000313" key="2">
    <source>
        <dbReference type="Proteomes" id="UP000023152"/>
    </source>
</evidence>
<keyword evidence="2" id="KW-1185">Reference proteome</keyword>
<protein>
    <recommendedName>
        <fullName evidence="3">RNase H type-1 domain-containing protein</fullName>
    </recommendedName>
</protein>
<reference evidence="1 2" key="1">
    <citation type="journal article" date="2013" name="Curr. Biol.">
        <title>The Genome of the Foraminiferan Reticulomyxa filosa.</title>
        <authorList>
            <person name="Glockner G."/>
            <person name="Hulsmann N."/>
            <person name="Schleicher M."/>
            <person name="Noegel A.A."/>
            <person name="Eichinger L."/>
            <person name="Gallinger C."/>
            <person name="Pawlowski J."/>
            <person name="Sierra R."/>
            <person name="Euteneuer U."/>
            <person name="Pillet L."/>
            <person name="Moustafa A."/>
            <person name="Platzer M."/>
            <person name="Groth M."/>
            <person name="Szafranski K."/>
            <person name="Schliwa M."/>
        </authorList>
    </citation>
    <scope>NUCLEOTIDE SEQUENCE [LARGE SCALE GENOMIC DNA]</scope>
</reference>
<dbReference type="EMBL" id="ASPP01004872">
    <property type="protein sequence ID" value="ETO31519.1"/>
    <property type="molecule type" value="Genomic_DNA"/>
</dbReference>
<evidence type="ECO:0008006" key="3">
    <source>
        <dbReference type="Google" id="ProtNLM"/>
    </source>
</evidence>
<accession>X6P0B8</accession>
<proteinExistence type="predicted"/>
<name>X6P0B8_RETFI</name>